<feature type="transmembrane region" description="Helical" evidence="2">
    <location>
        <begin position="307"/>
        <end position="333"/>
    </location>
</feature>
<organism evidence="3 4">
    <name type="scientific">Virgisporangium ochraceum</name>
    <dbReference type="NCBI Taxonomy" id="65505"/>
    <lineage>
        <taxon>Bacteria</taxon>
        <taxon>Bacillati</taxon>
        <taxon>Actinomycetota</taxon>
        <taxon>Actinomycetes</taxon>
        <taxon>Micromonosporales</taxon>
        <taxon>Micromonosporaceae</taxon>
        <taxon>Virgisporangium</taxon>
    </lineage>
</organism>
<accession>A0A8J3ZSG3</accession>
<feature type="transmembrane region" description="Helical" evidence="2">
    <location>
        <begin position="200"/>
        <end position="221"/>
    </location>
</feature>
<evidence type="ECO:0000313" key="4">
    <source>
        <dbReference type="Proteomes" id="UP000635606"/>
    </source>
</evidence>
<proteinExistence type="predicted"/>
<reference evidence="3" key="1">
    <citation type="submission" date="2021-01" db="EMBL/GenBank/DDBJ databases">
        <title>Whole genome shotgun sequence of Virgisporangium ochraceum NBRC 16418.</title>
        <authorList>
            <person name="Komaki H."/>
            <person name="Tamura T."/>
        </authorList>
    </citation>
    <scope>NUCLEOTIDE SEQUENCE</scope>
    <source>
        <strain evidence="3">NBRC 16418</strain>
    </source>
</reference>
<name>A0A8J3ZSG3_9ACTN</name>
<keyword evidence="2" id="KW-0472">Membrane</keyword>
<dbReference type="RefSeq" id="WP_203929576.1">
    <property type="nucleotide sequence ID" value="NZ_BOPH01000067.1"/>
</dbReference>
<protein>
    <submittedName>
        <fullName evidence="3">Uncharacterized protein</fullName>
    </submittedName>
</protein>
<feature type="transmembrane region" description="Helical" evidence="2">
    <location>
        <begin position="108"/>
        <end position="130"/>
    </location>
</feature>
<evidence type="ECO:0000313" key="3">
    <source>
        <dbReference type="EMBL" id="GIJ69649.1"/>
    </source>
</evidence>
<gene>
    <name evidence="3" type="ORF">Voc01_045660</name>
</gene>
<feature type="transmembrane region" description="Helical" evidence="2">
    <location>
        <begin position="36"/>
        <end position="61"/>
    </location>
</feature>
<feature type="transmembrane region" description="Helical" evidence="2">
    <location>
        <begin position="270"/>
        <end position="295"/>
    </location>
</feature>
<feature type="transmembrane region" description="Helical" evidence="2">
    <location>
        <begin position="142"/>
        <end position="169"/>
    </location>
</feature>
<feature type="region of interest" description="Disordered" evidence="1">
    <location>
        <begin position="1"/>
        <end position="26"/>
    </location>
</feature>
<evidence type="ECO:0000256" key="1">
    <source>
        <dbReference type="SAM" id="MobiDB-lite"/>
    </source>
</evidence>
<feature type="compositionally biased region" description="Pro residues" evidence="1">
    <location>
        <begin position="10"/>
        <end position="26"/>
    </location>
</feature>
<comment type="caution">
    <text evidence="3">The sequence shown here is derived from an EMBL/GenBank/DDBJ whole genome shotgun (WGS) entry which is preliminary data.</text>
</comment>
<keyword evidence="4" id="KW-1185">Reference proteome</keyword>
<sequence length="349" mass="35646">MHPHQYPPSAGWPPDPSWPAEPPPTPGARPASMVPLAIGAAAAGTAALAFLAEAVMALLVFANGAGDNDDSAIIPVAVLVETSVVTALLLAYSIGLIVARRDAGRSGIVWIAAAALPWTVLVPLGVAVVADDNREVLSDRLITVTTAVTLGSALLALLGLVTAMIFLGIPPGRRWLAGRVLARTEPLWPPAPLLAARKRFTLAAVLGMGGGAAQLVLTPLLTSNDDSRDTALAVMAVVLVVLVAVPGVLAWVGSRLALGGRRGGAHLARAVAVFLLYGIQPFMLLGVLNGLAVVFDNEDATLPPAVGSALAMLATAVAMLALVQFVAGLAALADPRSEVYLRSGGRRAT</sequence>
<feature type="transmembrane region" description="Helical" evidence="2">
    <location>
        <begin position="73"/>
        <end position="96"/>
    </location>
</feature>
<evidence type="ECO:0000256" key="2">
    <source>
        <dbReference type="SAM" id="Phobius"/>
    </source>
</evidence>
<dbReference type="AlphaFoldDB" id="A0A8J3ZSG3"/>
<feature type="transmembrane region" description="Helical" evidence="2">
    <location>
        <begin position="233"/>
        <end position="258"/>
    </location>
</feature>
<dbReference type="EMBL" id="BOPH01000067">
    <property type="protein sequence ID" value="GIJ69649.1"/>
    <property type="molecule type" value="Genomic_DNA"/>
</dbReference>
<keyword evidence="2" id="KW-1133">Transmembrane helix</keyword>
<keyword evidence="2" id="KW-0812">Transmembrane</keyword>
<dbReference type="Proteomes" id="UP000635606">
    <property type="component" value="Unassembled WGS sequence"/>
</dbReference>